<dbReference type="OrthoDB" id="39497at2759"/>
<gene>
    <name evidence="9" type="ORF">EPUL_002045</name>
</gene>
<keyword evidence="5" id="KW-0926">Vacuole</keyword>
<comment type="subcellular location">
    <subcellularLocation>
        <location evidence="1">Vacuole membrane</location>
        <topology evidence="1">Peripheral membrane protein</topology>
    </subcellularLocation>
</comment>
<dbReference type="Pfam" id="PF19418">
    <property type="entry name" value="DEPDC5_CTD"/>
    <property type="match status" value="1"/>
</dbReference>
<evidence type="ECO:0000256" key="5">
    <source>
        <dbReference type="ARBA" id="ARBA00022554"/>
    </source>
</evidence>
<dbReference type="CDD" id="cd04449">
    <property type="entry name" value="DEP_DEPDC5-like"/>
    <property type="match status" value="1"/>
</dbReference>
<dbReference type="Proteomes" id="UP000237438">
    <property type="component" value="Unassembled WGS sequence"/>
</dbReference>
<dbReference type="SMART" id="SM00049">
    <property type="entry name" value="DEP"/>
    <property type="match status" value="1"/>
</dbReference>
<keyword evidence="10" id="KW-1185">Reference proteome</keyword>
<dbReference type="EMBL" id="PEDP01000676">
    <property type="protein sequence ID" value="POS85236.1"/>
    <property type="molecule type" value="Genomic_DNA"/>
</dbReference>
<comment type="caution">
    <text evidence="9">The sequence shown here is derived from an EMBL/GenBank/DDBJ whole genome shotgun (WGS) entry which is preliminary data.</text>
</comment>
<dbReference type="PANTHER" id="PTHR13179:SF8">
    <property type="entry name" value="GATOR COMPLEX PROTEIN DEPDC5"/>
    <property type="match status" value="1"/>
</dbReference>
<dbReference type="GO" id="GO:0005774">
    <property type="term" value="C:vacuolar membrane"/>
    <property type="evidence" value="ECO:0007669"/>
    <property type="project" value="UniProtKB-SubCell"/>
</dbReference>
<dbReference type="Pfam" id="PF12257">
    <property type="entry name" value="IML1"/>
    <property type="match status" value="1"/>
</dbReference>
<dbReference type="Pfam" id="PF24438">
    <property type="entry name" value="IML1_N_fung"/>
    <property type="match status" value="1"/>
</dbReference>
<evidence type="ECO:0000256" key="7">
    <source>
        <dbReference type="SAM" id="MobiDB-lite"/>
    </source>
</evidence>
<dbReference type="InterPro" id="IPR045838">
    <property type="entry name" value="DEPDC5_CTD"/>
</dbReference>
<comment type="similarity">
    <text evidence="2">Belongs to the IML1 family.</text>
</comment>
<evidence type="ECO:0000256" key="1">
    <source>
        <dbReference type="ARBA" id="ARBA00004148"/>
    </source>
</evidence>
<dbReference type="SUPFAM" id="SSF46785">
    <property type="entry name" value="Winged helix' DNA-binding domain"/>
    <property type="match status" value="1"/>
</dbReference>
<accession>A0A2S4PT93</accession>
<evidence type="ECO:0000313" key="10">
    <source>
        <dbReference type="Proteomes" id="UP000237438"/>
    </source>
</evidence>
<dbReference type="InterPro" id="IPR048255">
    <property type="entry name" value="IML1_N"/>
</dbReference>
<dbReference type="GO" id="GO:0010508">
    <property type="term" value="P:positive regulation of autophagy"/>
    <property type="evidence" value="ECO:0007669"/>
    <property type="project" value="TreeGrafter"/>
</dbReference>
<dbReference type="GO" id="GO:1990130">
    <property type="term" value="C:GATOR1 complex"/>
    <property type="evidence" value="ECO:0007669"/>
    <property type="project" value="TreeGrafter"/>
</dbReference>
<dbReference type="Pfam" id="PF00610">
    <property type="entry name" value="DEP"/>
    <property type="match status" value="1"/>
</dbReference>
<dbReference type="InterPro" id="IPR036390">
    <property type="entry name" value="WH_DNA-bd_sf"/>
</dbReference>
<dbReference type="InterPro" id="IPR000591">
    <property type="entry name" value="DEP_dom"/>
</dbReference>
<dbReference type="STRING" id="225359.A0A2S4PT93"/>
<dbReference type="PANTHER" id="PTHR13179">
    <property type="entry name" value="DEP DOMAIN CONTAINING PROTEIN 5"/>
    <property type="match status" value="1"/>
</dbReference>
<dbReference type="InterPro" id="IPR057068">
    <property type="entry name" value="IML1_N_fung"/>
</dbReference>
<dbReference type="InterPro" id="IPR027244">
    <property type="entry name" value="IML1"/>
</dbReference>
<evidence type="ECO:0000256" key="6">
    <source>
        <dbReference type="ARBA" id="ARBA00023136"/>
    </source>
</evidence>
<keyword evidence="6" id="KW-0472">Membrane</keyword>
<proteinExistence type="inferred from homology"/>
<evidence type="ECO:0000256" key="2">
    <source>
        <dbReference type="ARBA" id="ARBA00005643"/>
    </source>
</evidence>
<name>A0A2S4PT93_9PEZI</name>
<evidence type="ECO:0000256" key="3">
    <source>
        <dbReference type="ARBA" id="ARBA00018529"/>
    </source>
</evidence>
<protein>
    <recommendedName>
        <fullName evidence="3">Vacuolar membrane-associated protein IML1</fullName>
    </recommendedName>
    <alternativeName>
        <fullName evidence="4">Vacuolar membrane-associated protein iml1</fullName>
    </alternativeName>
</protein>
<evidence type="ECO:0000259" key="8">
    <source>
        <dbReference type="PROSITE" id="PS50186"/>
    </source>
</evidence>
<dbReference type="InterPro" id="IPR036388">
    <property type="entry name" value="WH-like_DNA-bd_sf"/>
</dbReference>
<dbReference type="GO" id="GO:0035556">
    <property type="term" value="P:intracellular signal transduction"/>
    <property type="evidence" value="ECO:0007669"/>
    <property type="project" value="InterPro"/>
</dbReference>
<dbReference type="Gene3D" id="1.10.10.10">
    <property type="entry name" value="Winged helix-like DNA-binding domain superfamily/Winged helix DNA-binding domain"/>
    <property type="match status" value="1"/>
</dbReference>
<feature type="region of interest" description="Disordered" evidence="7">
    <location>
        <begin position="708"/>
        <end position="735"/>
    </location>
</feature>
<dbReference type="GO" id="GO:1904262">
    <property type="term" value="P:negative regulation of TORC1 signaling"/>
    <property type="evidence" value="ECO:0007669"/>
    <property type="project" value="TreeGrafter"/>
</dbReference>
<dbReference type="GO" id="GO:0005096">
    <property type="term" value="F:GTPase activator activity"/>
    <property type="evidence" value="ECO:0007669"/>
    <property type="project" value="InterPro"/>
</dbReference>
<evidence type="ECO:0000313" key="9">
    <source>
        <dbReference type="EMBL" id="POS85236.1"/>
    </source>
</evidence>
<evidence type="ECO:0000256" key="4">
    <source>
        <dbReference type="ARBA" id="ARBA00021881"/>
    </source>
</evidence>
<dbReference type="PROSITE" id="PS50186">
    <property type="entry name" value="DEP"/>
    <property type="match status" value="1"/>
</dbReference>
<feature type="domain" description="DEP" evidence="8">
    <location>
        <begin position="1220"/>
        <end position="1312"/>
    </location>
</feature>
<organism evidence="9 10">
    <name type="scientific">Erysiphe pulchra</name>
    <dbReference type="NCBI Taxonomy" id="225359"/>
    <lineage>
        <taxon>Eukaryota</taxon>
        <taxon>Fungi</taxon>
        <taxon>Dikarya</taxon>
        <taxon>Ascomycota</taxon>
        <taxon>Pezizomycotina</taxon>
        <taxon>Leotiomycetes</taxon>
        <taxon>Erysiphales</taxon>
        <taxon>Erysiphaceae</taxon>
        <taxon>Erysiphe</taxon>
    </lineage>
</organism>
<sequence>MLLERKCTLWVHDEIFSKEPTIINTKIFDSIHPDDLLSVSPIGTETYSHEISENSSTQGPRKLNGMNTEHSLNLGTRYLFFARTTPEVAIPGLEISVSKNVADTFGFKHRSNVIVTTANIKTSTASHIELSFKDECLTRCDIWRLTLSELSKKVVFKGQKLIFMGCIKAQVISIYLNGQKVKSAFFSSSTVPIFRSGSARYFLLIQMSKEMWEFDSEGTGEIMFNKVINGFLPTLFKKWAALKSEHLVSIILFTRVEYGTDITTGLVSDVLGDTYFTGIECCGNKRPYKDFYRVVVYEMVSGSWTTILYQLKREFNHFRRDISMHHINFIKSRSIATPEKYDFGSIGSHFEAQASLAMYGNILEAIDLTCYHFASEHIDQDFIRTGNSIVIITPCAGLFEVDHDTLKMTSEMLVSNRISVDLVCLPRMPLHSAPLFRYKNPEHIRYIKYLKLDILDNDNTPQAHSGLIGSLSTTQNSVSTIKSLSTSKNLPGGSSIPSKIPNEWLYSIPYWLNISFWTGPSHNVKNLKFSAQLKLKNIGDIFPSRPTDFAVRCKMYEIEMAGIIESVFTEISVAPLNHDPLFPEKKAEISHKQPNIIERKFPYAGLSELISISSKLYKEEDFPQFIYDTYDLMNSCVSDESLTSSLKIIKKPQGYAGDKFPKNHRQGSLGADLGTNSNFSNRISKISGKSPRKIKSRYFSRLELDGKEKNRHTTSSITKNPDSHPIPTGSSKTSRQISLGKYGFGITASKVAAVEIHTENANAIRSSSNLSSAKGIEFKSIIGYISNSIRNTPKSTTSKRKPIDREILNLVPDKSMTIKSTLESLDSTNQAQSQSILGSNREWSNLIMGSVPKNSIKFSPDNSLSPWLNIKNPSNSGMKDEMNSGQYKRCHSVMANSRLIETMKWKSLCFPASLTLTTEYFPTKNELETEFEQKPYKISQNTEDEYGNEIPRNREELLRELIGLRLSQGFQIIVSPLVAEAFGQKALKTINIFELNKTIEDGISIFMSMGNVIHQISYVNDGEFEINIFFRKLTRLNTRTEGLVYHPAIRTKLSQYYESQPITLGKRKEHYNWNYVDTFLGGFDEEISESLYFYRARFVLIPVDRPSQALMSVSEDNEEEVRLEGIKKLTQLWQRHRVTLSSEVGSRDMKKSRSKDPNPLDIVYKTEDPSLVVTAELETLSIIEMGDNGLWKSQLFETERFRKSNLDIAELAEAIQAPVDKGGVRMQNRRWHLRLYYNCFIGSDMTTWLIDNFEDIETREKAVEFGNRLMARHELLKSNEKEKEKEKYIGLFVHVDSRHKFRDGQYFYQIADEFIRQGTESRSTWFASKKQDFHLPSTSAGENILKDSTGLVNFRSSLSVERISESDKTNSKILSNPRKPKLTLSKVMKYDVDYRRRSIGPEIINLHYDRLHNPDNCYHIRIDWLCVTTRLIKDAIESWTLIADPYGLKLVEVPIAEVCSINLVNPFQNPYRIKIQLPPSQQPKACMKINSLLSQPLSSLDSTIRYKYQKAILKKFNFVLDTEAATSFPSNVDVTYSWGKPNYKFSQYIHRSGIVLAQITDDNYILLLTNHLLYNRPVPFKEEIELYTPQKIMNELENFFLDAKALETIYKEVIGRSAKLNIFSNLSSEKTKNSIPNDPSILSQILQPDTLAEDNSSTPSLHDRKIEILESSEVRIPFDIIKQNPNTT</sequence>
<reference evidence="9 10" key="1">
    <citation type="submission" date="2017-10" db="EMBL/GenBank/DDBJ databases">
        <title>Development of genomic resources for the powdery mildew, Erysiphe pulchra.</title>
        <authorList>
            <person name="Wadl P.A."/>
            <person name="Mack B.M."/>
            <person name="Moore G."/>
            <person name="Beltz S.B."/>
        </authorList>
    </citation>
    <scope>NUCLEOTIDE SEQUENCE [LARGE SCALE GENOMIC DNA]</scope>
    <source>
        <strain evidence="9">Cflorida</strain>
    </source>
</reference>